<dbReference type="Proteomes" id="UP001634394">
    <property type="component" value="Unassembled WGS sequence"/>
</dbReference>
<reference evidence="2 3" key="1">
    <citation type="submission" date="2024-11" db="EMBL/GenBank/DDBJ databases">
        <title>Chromosome-level genome assembly of the freshwater bivalve Anodonta woodiana.</title>
        <authorList>
            <person name="Chen X."/>
        </authorList>
    </citation>
    <scope>NUCLEOTIDE SEQUENCE [LARGE SCALE GENOMIC DNA]</scope>
    <source>
        <strain evidence="2">MN2024</strain>
        <tissue evidence="2">Gills</tissue>
    </source>
</reference>
<evidence type="ECO:0000313" key="3">
    <source>
        <dbReference type="Proteomes" id="UP001634394"/>
    </source>
</evidence>
<organism evidence="2 3">
    <name type="scientific">Sinanodonta woodiana</name>
    <name type="common">Chinese pond mussel</name>
    <name type="synonym">Anodonta woodiana</name>
    <dbReference type="NCBI Taxonomy" id="1069815"/>
    <lineage>
        <taxon>Eukaryota</taxon>
        <taxon>Metazoa</taxon>
        <taxon>Spiralia</taxon>
        <taxon>Lophotrochozoa</taxon>
        <taxon>Mollusca</taxon>
        <taxon>Bivalvia</taxon>
        <taxon>Autobranchia</taxon>
        <taxon>Heteroconchia</taxon>
        <taxon>Palaeoheterodonta</taxon>
        <taxon>Unionida</taxon>
        <taxon>Unionoidea</taxon>
        <taxon>Unionidae</taxon>
        <taxon>Unioninae</taxon>
        <taxon>Sinanodonta</taxon>
    </lineage>
</organism>
<comment type="caution">
    <text evidence="2">The sequence shown here is derived from an EMBL/GenBank/DDBJ whole genome shotgun (WGS) entry which is preliminary data.</text>
</comment>
<evidence type="ECO:0000313" key="2">
    <source>
        <dbReference type="EMBL" id="KAL3867913.1"/>
    </source>
</evidence>
<protein>
    <submittedName>
        <fullName evidence="2">Uncharacterized protein</fullName>
    </submittedName>
</protein>
<dbReference type="AlphaFoldDB" id="A0ABD3W5A6"/>
<dbReference type="EMBL" id="JBJQND010000008">
    <property type="protein sequence ID" value="KAL3867913.1"/>
    <property type="molecule type" value="Genomic_DNA"/>
</dbReference>
<keyword evidence="3" id="KW-1185">Reference proteome</keyword>
<name>A0ABD3W5A6_SINWO</name>
<sequence length="131" mass="14576">MSVFDHEDDDVFLQGISASQSSFYRSHKSHLQIAASSSSFRKGKPLILRSQSCFSGSSSMTTSSINPYLGDSLPLSFHEGDLEFNTGQSPMVLKRKKPILDLHKSHTKKNVRDHGFVPRPSGSPVTYNLQY</sequence>
<feature type="region of interest" description="Disordered" evidence="1">
    <location>
        <begin position="111"/>
        <end position="131"/>
    </location>
</feature>
<accession>A0ABD3W5A6</accession>
<gene>
    <name evidence="2" type="ORF">ACJMK2_040757</name>
</gene>
<proteinExistence type="predicted"/>
<evidence type="ECO:0000256" key="1">
    <source>
        <dbReference type="SAM" id="MobiDB-lite"/>
    </source>
</evidence>